<feature type="compositionally biased region" description="Polar residues" evidence="1">
    <location>
        <begin position="246"/>
        <end position="259"/>
    </location>
</feature>
<dbReference type="SUPFAM" id="SSF47954">
    <property type="entry name" value="Cyclin-like"/>
    <property type="match status" value="1"/>
</dbReference>
<dbReference type="GO" id="GO:0019901">
    <property type="term" value="F:protein kinase binding"/>
    <property type="evidence" value="ECO:0007669"/>
    <property type="project" value="InterPro"/>
</dbReference>
<feature type="region of interest" description="Disordered" evidence="1">
    <location>
        <begin position="211"/>
        <end position="282"/>
    </location>
</feature>
<dbReference type="PANTHER" id="PTHR15615:SF108">
    <property type="entry name" value="PROTEIN CNPPD1"/>
    <property type="match status" value="1"/>
</dbReference>
<dbReference type="Gene3D" id="1.10.472.10">
    <property type="entry name" value="Cyclin-like"/>
    <property type="match status" value="1"/>
</dbReference>
<organism evidence="2">
    <name type="scientific">Neobodo designis</name>
    <name type="common">Flagellated protozoan</name>
    <name type="synonym">Bodo designis</name>
    <dbReference type="NCBI Taxonomy" id="312471"/>
    <lineage>
        <taxon>Eukaryota</taxon>
        <taxon>Discoba</taxon>
        <taxon>Euglenozoa</taxon>
        <taxon>Kinetoplastea</taxon>
        <taxon>Metakinetoplastina</taxon>
        <taxon>Neobodonida</taxon>
        <taxon>Neobodo</taxon>
    </lineage>
</organism>
<evidence type="ECO:0008006" key="3">
    <source>
        <dbReference type="Google" id="ProtNLM"/>
    </source>
</evidence>
<name>A0A7S1Q049_NEODS</name>
<protein>
    <recommendedName>
        <fullName evidence="3">Cyclin N-terminal domain-containing protein</fullName>
    </recommendedName>
</protein>
<dbReference type="AlphaFoldDB" id="A0A7S1Q049"/>
<gene>
    <name evidence="2" type="ORF">NDES1114_LOCUS12715</name>
</gene>
<evidence type="ECO:0000256" key="1">
    <source>
        <dbReference type="SAM" id="MobiDB-lite"/>
    </source>
</evidence>
<dbReference type="Pfam" id="PF08613">
    <property type="entry name" value="Cyclin"/>
    <property type="match status" value="1"/>
</dbReference>
<reference evidence="2" key="1">
    <citation type="submission" date="2021-01" db="EMBL/GenBank/DDBJ databases">
        <authorList>
            <person name="Corre E."/>
            <person name="Pelletier E."/>
            <person name="Niang G."/>
            <person name="Scheremetjew M."/>
            <person name="Finn R."/>
            <person name="Kale V."/>
            <person name="Holt S."/>
            <person name="Cochrane G."/>
            <person name="Meng A."/>
            <person name="Brown T."/>
            <person name="Cohen L."/>
        </authorList>
    </citation>
    <scope>NUCLEOTIDE SEQUENCE</scope>
    <source>
        <strain evidence="2">CCAP 1951/1</strain>
    </source>
</reference>
<sequence>MPPAGSEHATRQSCEPMPFVPTERVLQALVELQRRCEAVDRRPADMEELTEIGRAVAVRVERKDAATGAPSFEILTHFHSGVVPETPLSKLIAGLFARLRGSVSPETVLAGITLLHRFEATTGMPVCMLMAHRLLIGATFVAAKLLQDVRPPVANFARAVGVTPREMLRLERQLAKGVGWHLLVDASQLLATLGDLCPACDADQSAPLVAIHEPASMSTTTDERGRDRATMRDSGSGGVAPRGATCASQAGASFASPSRASDGMSPATSADPGTGASRRWSRGDASGNYLATTLAGSVDAPGGSSFGDRLAGGASVMSAGSPLSR</sequence>
<dbReference type="EMBL" id="HBGF01019218">
    <property type="protein sequence ID" value="CAD9112090.1"/>
    <property type="molecule type" value="Transcribed_RNA"/>
</dbReference>
<evidence type="ECO:0000313" key="2">
    <source>
        <dbReference type="EMBL" id="CAD9112090.1"/>
    </source>
</evidence>
<dbReference type="InterPro" id="IPR036915">
    <property type="entry name" value="Cyclin-like_sf"/>
</dbReference>
<dbReference type="InterPro" id="IPR013922">
    <property type="entry name" value="Cyclin_PHO80-like"/>
</dbReference>
<feature type="region of interest" description="Disordered" evidence="1">
    <location>
        <begin position="294"/>
        <end position="325"/>
    </location>
</feature>
<proteinExistence type="predicted"/>
<accession>A0A7S1Q049</accession>
<feature type="compositionally biased region" description="Basic and acidic residues" evidence="1">
    <location>
        <begin position="221"/>
        <end position="231"/>
    </location>
</feature>
<dbReference type="PANTHER" id="PTHR15615">
    <property type="match status" value="1"/>
</dbReference>